<evidence type="ECO:0008006" key="11">
    <source>
        <dbReference type="Google" id="ProtNLM"/>
    </source>
</evidence>
<dbReference type="PATRIC" id="fig|1705394.5.peg.1561"/>
<feature type="domain" description="MacB-like periplasmic core" evidence="8">
    <location>
        <begin position="19"/>
        <end position="205"/>
    </location>
</feature>
<dbReference type="STRING" id="1705394.SP60_07810"/>
<dbReference type="OrthoDB" id="9784014at2"/>
<feature type="domain" description="ABC3 transporter permease C-terminal" evidence="7">
    <location>
        <begin position="292"/>
        <end position="410"/>
    </location>
</feature>
<dbReference type="GO" id="GO:0005886">
    <property type="term" value="C:plasma membrane"/>
    <property type="evidence" value="ECO:0007669"/>
    <property type="project" value="UniProtKB-SubCell"/>
</dbReference>
<keyword evidence="5 6" id="KW-0472">Membrane</keyword>
<keyword evidence="10" id="KW-1185">Reference proteome</keyword>
<evidence type="ECO:0000259" key="7">
    <source>
        <dbReference type="Pfam" id="PF02687"/>
    </source>
</evidence>
<evidence type="ECO:0000256" key="1">
    <source>
        <dbReference type="ARBA" id="ARBA00004651"/>
    </source>
</evidence>
<name>A0A0M4PLM2_9GAMM</name>
<dbReference type="PANTHER" id="PTHR43738:SF2">
    <property type="entry name" value="ABC TRANSPORTER PERMEASE"/>
    <property type="match status" value="1"/>
</dbReference>
<feature type="transmembrane region" description="Helical" evidence="6">
    <location>
        <begin position="291"/>
        <end position="310"/>
    </location>
</feature>
<evidence type="ECO:0000259" key="8">
    <source>
        <dbReference type="Pfam" id="PF12704"/>
    </source>
</evidence>
<evidence type="ECO:0000256" key="4">
    <source>
        <dbReference type="ARBA" id="ARBA00022989"/>
    </source>
</evidence>
<dbReference type="Proteomes" id="UP000058020">
    <property type="component" value="Chromosome"/>
</dbReference>
<dbReference type="InterPro" id="IPR051125">
    <property type="entry name" value="ABC-4/HrtB_transporter"/>
</dbReference>
<dbReference type="Pfam" id="PF12704">
    <property type="entry name" value="MacB_PCD"/>
    <property type="match status" value="1"/>
</dbReference>
<reference evidence="9 10" key="1">
    <citation type="journal article" date="2015" name="Genome Announc.">
        <title>Genome Sequence of 'Candidatus Thioglobus autotrophica' Strain EF1, a Chemoautotroph from the SUP05 Clade of Marine Gammaproteobacteria.</title>
        <authorList>
            <person name="Shah V."/>
            <person name="Morris R.M."/>
        </authorList>
    </citation>
    <scope>NUCLEOTIDE SEQUENCE [LARGE SCALE GENOMIC DNA]</scope>
    <source>
        <strain evidence="9 10">EF1</strain>
    </source>
</reference>
<keyword evidence="3 6" id="KW-0812">Transmembrane</keyword>
<evidence type="ECO:0000313" key="10">
    <source>
        <dbReference type="Proteomes" id="UP000058020"/>
    </source>
</evidence>
<evidence type="ECO:0000256" key="6">
    <source>
        <dbReference type="SAM" id="Phobius"/>
    </source>
</evidence>
<protein>
    <recommendedName>
        <fullName evidence="11">Peptide ABC transporter permease</fullName>
    </recommendedName>
</protein>
<dbReference type="RefSeq" id="WP_053952095.1">
    <property type="nucleotide sequence ID" value="NZ_CP010552.1"/>
</dbReference>
<keyword evidence="4 6" id="KW-1133">Transmembrane helix</keyword>
<evidence type="ECO:0000313" key="9">
    <source>
        <dbReference type="EMBL" id="ALE53099.1"/>
    </source>
</evidence>
<feature type="transmembrane region" description="Helical" evidence="6">
    <location>
        <begin position="331"/>
        <end position="361"/>
    </location>
</feature>
<dbReference type="PANTHER" id="PTHR43738">
    <property type="entry name" value="ABC TRANSPORTER, MEMBRANE PROTEIN"/>
    <property type="match status" value="1"/>
</dbReference>
<proteinExistence type="predicted"/>
<dbReference type="KEGG" id="tho:SP60_07810"/>
<keyword evidence="2" id="KW-1003">Cell membrane</keyword>
<dbReference type="Pfam" id="PF02687">
    <property type="entry name" value="FtsX"/>
    <property type="match status" value="1"/>
</dbReference>
<organism evidence="9 10">
    <name type="scientific">Candidatus Thioglobus autotrophicus</name>
    <dbReference type="NCBI Taxonomy" id="1705394"/>
    <lineage>
        <taxon>Bacteria</taxon>
        <taxon>Pseudomonadati</taxon>
        <taxon>Pseudomonadota</taxon>
        <taxon>Gammaproteobacteria</taxon>
        <taxon>Candidatus Pseudothioglobaceae</taxon>
        <taxon>Candidatus Thioglobus</taxon>
    </lineage>
</organism>
<gene>
    <name evidence="9" type="ORF">SP60_07810</name>
</gene>
<feature type="transmembrane region" description="Helical" evidence="6">
    <location>
        <begin position="386"/>
        <end position="406"/>
    </location>
</feature>
<comment type="subcellular location">
    <subcellularLocation>
        <location evidence="1">Cell membrane</location>
        <topology evidence="1">Multi-pass membrane protein</topology>
    </subcellularLocation>
</comment>
<dbReference type="InterPro" id="IPR025857">
    <property type="entry name" value="MacB_PCD"/>
</dbReference>
<evidence type="ECO:0000256" key="5">
    <source>
        <dbReference type="ARBA" id="ARBA00023136"/>
    </source>
</evidence>
<dbReference type="AlphaFoldDB" id="A0A0M4PLM2"/>
<dbReference type="EMBL" id="CP010552">
    <property type="protein sequence ID" value="ALE53099.1"/>
    <property type="molecule type" value="Genomic_DNA"/>
</dbReference>
<dbReference type="InterPro" id="IPR003838">
    <property type="entry name" value="ABC3_permease_C"/>
</dbReference>
<feature type="transmembrane region" description="Helical" evidence="6">
    <location>
        <begin position="12"/>
        <end position="33"/>
    </location>
</feature>
<evidence type="ECO:0000256" key="3">
    <source>
        <dbReference type="ARBA" id="ARBA00022692"/>
    </source>
</evidence>
<sequence length="415" mass="45565">MFKLLFKSIRSRILPVSLVTITLMASMVLLLSIERIQKATEEGFNQSISGVDAIIGPRSSSLELVLYTVFHIGRPTNNITMQTVDDIKQRKDIDWLVPIALGDSHQGFRVIATEKNYFQHIKYAGDRSLSMSSGSAFNQISEAVIGADVAKKLNYKIGSSLQISHGSGESIGMKHDDFSFKVSGILNKTGTPIDQAIFVDLKGYELIHIGWQSGKKLFSLDRFDMSSITNDELTPKTVTAAFVGLKSKLTLFKFAKSIQKYSDEAISAVIPGIALSQLWSVIGLVDKGFELLSWIIIVISLIAMVTLIISSIENRKREMTIYRANGASAFFLSKLVVFEALLIGVTAIIGAIVFVTIVSYLATDQINVALGITPKFEWVSLEEVKIFGIILLAGVLSSLVPAIMVFRKNIHHGLS</sequence>
<accession>A0A0M4PLM2</accession>
<evidence type="ECO:0000256" key="2">
    <source>
        <dbReference type="ARBA" id="ARBA00022475"/>
    </source>
</evidence>